<proteinExistence type="predicted"/>
<protein>
    <submittedName>
        <fullName evidence="1">Uncharacterized protein</fullName>
    </submittedName>
</protein>
<dbReference type="Proteomes" id="UP001172386">
    <property type="component" value="Unassembled WGS sequence"/>
</dbReference>
<evidence type="ECO:0000313" key="1">
    <source>
        <dbReference type="EMBL" id="KAJ9651372.1"/>
    </source>
</evidence>
<gene>
    <name evidence="1" type="ORF">H2198_009346</name>
</gene>
<organism evidence="1 2">
    <name type="scientific">Neophaeococcomyces mojaviensis</name>
    <dbReference type="NCBI Taxonomy" id="3383035"/>
    <lineage>
        <taxon>Eukaryota</taxon>
        <taxon>Fungi</taxon>
        <taxon>Dikarya</taxon>
        <taxon>Ascomycota</taxon>
        <taxon>Pezizomycotina</taxon>
        <taxon>Eurotiomycetes</taxon>
        <taxon>Chaetothyriomycetidae</taxon>
        <taxon>Chaetothyriales</taxon>
        <taxon>Chaetothyriales incertae sedis</taxon>
        <taxon>Neophaeococcomyces</taxon>
    </lineage>
</organism>
<dbReference type="EMBL" id="JAPDRQ010000261">
    <property type="protein sequence ID" value="KAJ9651372.1"/>
    <property type="molecule type" value="Genomic_DNA"/>
</dbReference>
<sequence>MGYVGKPSRACEPCRNRRTKCNLVKPRCGQCIRKSAICTYRDPIDLAFRNENDNVARKVESGRFSVDKGQLPVQTANGSIVFIPGLSSLIQVSGDTPQNVAKAFFLSKWVQGIYQQYVPALYGRRGCSAALKTSVEAVGLAALSIERREAGLMTDARRSHAVALKEIKNAVKAWEPAKTVDTLAAIMLLALFAGIASEPDAARNDWATHIKGASTILNSRLERTRDDNPVVNVISSHVTSCVLVHCLQNAVRPPKQFREIKFEPRIPVSFQGKSEYVLELLAGLKQRVVSIETYAKILTDLDIVDSHLNDLLEVLPMQHPRTINPATLDADDPPLHTYPSQSSARVWNIIRLTKLSAFELRYEKVKKMRDLDGISPHVDCGQQLEYASSSAATMIRDICASVPKRLRSTVVVNEMDFVSWSRSLLWPLSAARASPHAPESLRPFLRRQLQILWNITQLPIADYHQKDIEDGVKPHVWTHVLLML</sequence>
<keyword evidence="2" id="KW-1185">Reference proteome</keyword>
<name>A0ACC2ZUY3_9EURO</name>
<comment type="caution">
    <text evidence="1">The sequence shown here is derived from an EMBL/GenBank/DDBJ whole genome shotgun (WGS) entry which is preliminary data.</text>
</comment>
<accession>A0ACC2ZUY3</accession>
<evidence type="ECO:0000313" key="2">
    <source>
        <dbReference type="Proteomes" id="UP001172386"/>
    </source>
</evidence>
<reference evidence="1" key="1">
    <citation type="submission" date="2022-10" db="EMBL/GenBank/DDBJ databases">
        <title>Culturing micro-colonial fungi from biological soil crusts in the Mojave desert and describing Neophaeococcomyces mojavensis, and introducing the new genera and species Taxawa tesnikishii.</title>
        <authorList>
            <person name="Kurbessoian T."/>
            <person name="Stajich J.E."/>
        </authorList>
    </citation>
    <scope>NUCLEOTIDE SEQUENCE</scope>
    <source>
        <strain evidence="1">JES_112</strain>
    </source>
</reference>